<proteinExistence type="predicted"/>
<feature type="region of interest" description="Disordered" evidence="1">
    <location>
        <begin position="205"/>
        <end position="236"/>
    </location>
</feature>
<accession>A0AAV9WGD0</accession>
<organism evidence="2 3">
    <name type="scientific">Arthrobotrys musiformis</name>
    <dbReference type="NCBI Taxonomy" id="47236"/>
    <lineage>
        <taxon>Eukaryota</taxon>
        <taxon>Fungi</taxon>
        <taxon>Dikarya</taxon>
        <taxon>Ascomycota</taxon>
        <taxon>Pezizomycotina</taxon>
        <taxon>Orbiliomycetes</taxon>
        <taxon>Orbiliales</taxon>
        <taxon>Orbiliaceae</taxon>
        <taxon>Arthrobotrys</taxon>
    </lineage>
</organism>
<feature type="compositionally biased region" description="Basic residues" evidence="1">
    <location>
        <begin position="1"/>
        <end position="13"/>
    </location>
</feature>
<evidence type="ECO:0000256" key="1">
    <source>
        <dbReference type="SAM" id="MobiDB-lite"/>
    </source>
</evidence>
<sequence>MATPRSVRKHHISTNKENLSRVPSPLFGKSDDGEDEEGEFDVSRRKFEMRVGEYGRRERMGVLSDVTGEFVNARQGRVRGGKADFRDDEWGGSEEEGLEEVAEAEDGEEGVYYTDEEISRVDIPDRVDLEQPPDSSNTSLSISEDSSTGLNVDDTELNQPPRTDNCALRALLHPASYTDLRSTHLADISLSQQWRLKKQNLITSHPDSILQSPQTPQTPKYRRPKNRKIPSPFAKPASNLWRHLGLYNNPESKTAQKLLTWLRKEDQLLLSQISLVAPRMEFQHIQEVHTHAFQPLRVKLLEYLRKYYDTCTWCLFFCEFVYVNSRHEVAAGETTVNGSCLFLMISSEETAEIKKVAEGMLRKLQFGRELAVFVRQGNPRLYGSYGLMGKQSYEEEREETTTPGVRIGFPSFFQRSSPKTPDTKKVNKKNTPSPRSAASSRLTSWSPSPTPPARSPVQNIKSIHWDKPIYWRDLDAFTYGLRWVTKLAIPSAEEGENAKFQEYPDLGASLGARGDYGSGTLAGYLTDRNGVVYAMSCHHVLYFLDESNIWPLPSNAIVDSSSTQPISPAMTDLRHQTRATAHEVDGLMHEAVCAYTRGNTALAERTTAAGRKKLREHDRLIEGVEDGGVGFGSIVASAWKIAHINGAPWIMDQVVLKPEQSRVGTNTFTYTNRDNKSSRRHRLEARGWTSLPLNSTVLKIGRTTSLTKGTVISLNADVRVLVGEDQQPSSPTSQNLHRVQRFWEVQSGIITGATGPWFSEPGDSGAWILKFPGFEEMLHWDLRRSGGKGTSDPIAAPVGGMLFGGADSVDGINLTFYNPTHIIRKYLVSMLGPVGKDLTPGFGSTIPPEALCQEWEDQEKWARQNEVTTHAWEGFVNSSFWGYQMQRYSNNHLFRGRRWWEEWERKVRAVTKAGIYSDRGVEERGEGKSKLHLRFEQLTPRGRKGTTEGRPDTPSTVSRVRNVTPPYVPAERMVREVITSGRKVGSARKQKFGRGDESDDELARAVME</sequence>
<feature type="compositionally biased region" description="Polar residues" evidence="1">
    <location>
        <begin position="429"/>
        <end position="447"/>
    </location>
</feature>
<feature type="region of interest" description="Disordered" evidence="1">
    <location>
        <begin position="1"/>
        <end position="41"/>
    </location>
</feature>
<feature type="region of interest" description="Disordered" evidence="1">
    <location>
        <begin position="82"/>
        <end position="107"/>
    </location>
</feature>
<keyword evidence="3" id="KW-1185">Reference proteome</keyword>
<feature type="compositionally biased region" description="Acidic residues" evidence="1">
    <location>
        <begin position="90"/>
        <end position="107"/>
    </location>
</feature>
<gene>
    <name evidence="2" type="ORF">TWF481_005917</name>
</gene>
<feature type="compositionally biased region" description="Basic and acidic residues" evidence="1">
    <location>
        <begin position="993"/>
        <end position="1008"/>
    </location>
</feature>
<protein>
    <submittedName>
        <fullName evidence="2">Uncharacterized protein</fullName>
    </submittedName>
</protein>
<dbReference type="AlphaFoldDB" id="A0AAV9WGD0"/>
<feature type="region of interest" description="Disordered" evidence="1">
    <location>
        <begin position="938"/>
        <end position="966"/>
    </location>
</feature>
<feature type="compositionally biased region" description="Polar residues" evidence="1">
    <location>
        <begin position="205"/>
        <end position="218"/>
    </location>
</feature>
<feature type="region of interest" description="Disordered" evidence="1">
    <location>
        <begin position="979"/>
        <end position="1008"/>
    </location>
</feature>
<dbReference type="Proteomes" id="UP001370758">
    <property type="component" value="Unassembled WGS sequence"/>
</dbReference>
<dbReference type="EMBL" id="JAVHJL010000003">
    <property type="protein sequence ID" value="KAK6507486.1"/>
    <property type="molecule type" value="Genomic_DNA"/>
</dbReference>
<name>A0AAV9WGD0_9PEZI</name>
<comment type="caution">
    <text evidence="2">The sequence shown here is derived from an EMBL/GenBank/DDBJ whole genome shotgun (WGS) entry which is preliminary data.</text>
</comment>
<feature type="compositionally biased region" description="Polar residues" evidence="1">
    <location>
        <begin position="133"/>
        <end position="150"/>
    </location>
</feature>
<reference evidence="2 3" key="1">
    <citation type="submission" date="2023-08" db="EMBL/GenBank/DDBJ databases">
        <authorList>
            <person name="Palmer J.M."/>
        </authorList>
    </citation>
    <scope>NUCLEOTIDE SEQUENCE [LARGE SCALE GENOMIC DNA]</scope>
    <source>
        <strain evidence="2 3">TWF481</strain>
    </source>
</reference>
<feature type="region of interest" description="Disordered" evidence="1">
    <location>
        <begin position="393"/>
        <end position="457"/>
    </location>
</feature>
<evidence type="ECO:0000313" key="3">
    <source>
        <dbReference type="Proteomes" id="UP001370758"/>
    </source>
</evidence>
<evidence type="ECO:0000313" key="2">
    <source>
        <dbReference type="EMBL" id="KAK6507486.1"/>
    </source>
</evidence>
<feature type="region of interest" description="Disordered" evidence="1">
    <location>
        <begin position="124"/>
        <end position="161"/>
    </location>
</feature>